<sequence length="338" mass="38353">MPSLFEPRLVNDPFGDPALYVEFRDERRSLLFDLGDLSVLPPRQLLRLSHVFVTHAHMDHFSGFDHLLRVVLGRKASLVLFGGPDFVAQVEHKLRAYTWNVVHRYEVELVIDVCEIGLDRRGRWSRFSSRTGFARDAGACFELPDDVLHEEATFRVRGRFVDHGIPCLAYVIEEKAQVRVATDRLAALGVTTGPWLRELKHAVLTGAPGDTPIQVQWRDRQGEHAMERQIAELRHLILDVVAGRRIGYVTDLRYTDANIETLTHLLADVDLLFIESVFLEEDQAHAARKNHLTARQAGDIARRVGARAIVPFHYSPRYARRSAELIAEAWAAWSGSSV</sequence>
<comment type="caution">
    <text evidence="2">The sequence shown here is derived from an EMBL/GenBank/DDBJ whole genome shotgun (WGS) entry which is preliminary data.</text>
</comment>
<feature type="domain" description="Metallo-beta-lactamase" evidence="1">
    <location>
        <begin position="242"/>
        <end position="314"/>
    </location>
</feature>
<evidence type="ECO:0000259" key="1">
    <source>
        <dbReference type="Pfam" id="PF12706"/>
    </source>
</evidence>
<dbReference type="RefSeq" id="WP_068836078.1">
    <property type="nucleotide sequence ID" value="NZ_JBHSMX010000055.1"/>
</dbReference>
<dbReference type="Proteomes" id="UP001596084">
    <property type="component" value="Unassembled WGS sequence"/>
</dbReference>
<dbReference type="InterPro" id="IPR036866">
    <property type="entry name" value="RibonucZ/Hydroxyglut_hydro"/>
</dbReference>
<evidence type="ECO:0000313" key="2">
    <source>
        <dbReference type="EMBL" id="MFC5522690.1"/>
    </source>
</evidence>
<reference evidence="3" key="1">
    <citation type="journal article" date="2019" name="Int. J. Syst. Evol. Microbiol.">
        <title>The Global Catalogue of Microorganisms (GCM) 10K type strain sequencing project: providing services to taxonomists for standard genome sequencing and annotation.</title>
        <authorList>
            <consortium name="The Broad Institute Genomics Platform"/>
            <consortium name="The Broad Institute Genome Sequencing Center for Infectious Disease"/>
            <person name="Wu L."/>
            <person name="Ma J."/>
        </authorList>
    </citation>
    <scope>NUCLEOTIDE SEQUENCE [LARGE SCALE GENOMIC DNA]</scope>
    <source>
        <strain evidence="3">CGMCC 4.7277</strain>
    </source>
</reference>
<name>A0ABW0QD28_9BURK</name>
<organism evidence="2 3">
    <name type="scientific">Polaromonas jejuensis</name>
    <dbReference type="NCBI Taxonomy" id="457502"/>
    <lineage>
        <taxon>Bacteria</taxon>
        <taxon>Pseudomonadati</taxon>
        <taxon>Pseudomonadota</taxon>
        <taxon>Betaproteobacteria</taxon>
        <taxon>Burkholderiales</taxon>
        <taxon>Comamonadaceae</taxon>
        <taxon>Polaromonas</taxon>
    </lineage>
</organism>
<dbReference type="PANTHER" id="PTHR46018">
    <property type="entry name" value="ZINC PHOSPHODIESTERASE ELAC PROTEIN 1"/>
    <property type="match status" value="1"/>
</dbReference>
<protein>
    <submittedName>
        <fullName evidence="2">MBL fold metallo-hydrolase</fullName>
    </submittedName>
</protein>
<proteinExistence type="predicted"/>
<keyword evidence="3" id="KW-1185">Reference proteome</keyword>
<dbReference type="PANTHER" id="PTHR46018:SF7">
    <property type="entry name" value="RIBONUCLEASE Z"/>
    <property type="match status" value="1"/>
</dbReference>
<dbReference type="Pfam" id="PF12706">
    <property type="entry name" value="Lactamase_B_2"/>
    <property type="match status" value="1"/>
</dbReference>
<dbReference type="Gene3D" id="3.60.15.10">
    <property type="entry name" value="Ribonuclease Z/Hydroxyacylglutathione hydrolase-like"/>
    <property type="match status" value="1"/>
</dbReference>
<evidence type="ECO:0000313" key="3">
    <source>
        <dbReference type="Proteomes" id="UP001596084"/>
    </source>
</evidence>
<dbReference type="NCBIfam" id="NF002558">
    <property type="entry name" value="PRK02126.1"/>
    <property type="match status" value="1"/>
</dbReference>
<dbReference type="EMBL" id="JBHSMX010000055">
    <property type="protein sequence ID" value="MFC5522690.1"/>
    <property type="molecule type" value="Genomic_DNA"/>
</dbReference>
<dbReference type="InterPro" id="IPR001279">
    <property type="entry name" value="Metallo-B-lactamas"/>
</dbReference>
<accession>A0ABW0QD28</accession>
<dbReference type="SUPFAM" id="SSF56281">
    <property type="entry name" value="Metallo-hydrolase/oxidoreductase"/>
    <property type="match status" value="1"/>
</dbReference>
<gene>
    <name evidence="2" type="ORF">ACFPP7_17510</name>
</gene>